<dbReference type="SUPFAM" id="SSF46785">
    <property type="entry name" value="Winged helix' DNA-binding domain"/>
    <property type="match status" value="1"/>
</dbReference>
<evidence type="ECO:0000256" key="3">
    <source>
        <dbReference type="ARBA" id="ARBA00023163"/>
    </source>
</evidence>
<keyword evidence="2" id="KW-0238">DNA-binding</keyword>
<gene>
    <name evidence="5" type="primary">mhqR_2</name>
    <name evidence="5" type="ORF">TG4357_02798</name>
</gene>
<dbReference type="Pfam" id="PF12802">
    <property type="entry name" value="MarR_2"/>
    <property type="match status" value="1"/>
</dbReference>
<dbReference type="PANTHER" id="PTHR42756">
    <property type="entry name" value="TRANSCRIPTIONAL REGULATOR, MARR"/>
    <property type="match status" value="1"/>
</dbReference>
<keyword evidence="1" id="KW-0805">Transcription regulation</keyword>
<evidence type="ECO:0000256" key="1">
    <source>
        <dbReference type="ARBA" id="ARBA00023015"/>
    </source>
</evidence>
<dbReference type="PANTHER" id="PTHR42756:SF1">
    <property type="entry name" value="TRANSCRIPTIONAL REPRESSOR OF EMRAB OPERON"/>
    <property type="match status" value="1"/>
</dbReference>
<evidence type="ECO:0000259" key="4">
    <source>
        <dbReference type="PROSITE" id="PS50995"/>
    </source>
</evidence>
<dbReference type="Proteomes" id="UP000051587">
    <property type="component" value="Unassembled WGS sequence"/>
</dbReference>
<dbReference type="InterPro" id="IPR036390">
    <property type="entry name" value="WH_DNA-bd_sf"/>
</dbReference>
<evidence type="ECO:0000313" key="6">
    <source>
        <dbReference type="Proteomes" id="UP000051587"/>
    </source>
</evidence>
<dbReference type="Gene3D" id="1.10.10.10">
    <property type="entry name" value="Winged helix-like DNA-binding domain superfamily/Winged helix DNA-binding domain"/>
    <property type="match status" value="1"/>
</dbReference>
<dbReference type="PROSITE" id="PS50995">
    <property type="entry name" value="HTH_MARR_2"/>
    <property type="match status" value="1"/>
</dbReference>
<name>A0A0P1FG36_THAGE</name>
<proteinExistence type="predicted"/>
<evidence type="ECO:0000313" key="5">
    <source>
        <dbReference type="EMBL" id="CUH67078.1"/>
    </source>
</evidence>
<accession>A0A0P1FG36</accession>
<reference evidence="5 6" key="1">
    <citation type="submission" date="2015-09" db="EMBL/GenBank/DDBJ databases">
        <authorList>
            <consortium name="Swine Surveillance"/>
        </authorList>
    </citation>
    <scope>NUCLEOTIDE SEQUENCE [LARGE SCALE GENOMIC DNA]</scope>
    <source>
        <strain evidence="5 6">CECT 4357</strain>
    </source>
</reference>
<dbReference type="InterPro" id="IPR000835">
    <property type="entry name" value="HTH_MarR-typ"/>
</dbReference>
<dbReference type="AlphaFoldDB" id="A0A0P1FG36"/>
<dbReference type="STRING" id="53501.SAMN04488043_101462"/>
<protein>
    <submittedName>
        <fullName evidence="5">HTH-type transcriptional regulator MhqR</fullName>
    </submittedName>
</protein>
<feature type="domain" description="HTH marR-type" evidence="4">
    <location>
        <begin position="22"/>
        <end position="157"/>
    </location>
</feature>
<dbReference type="OrthoDB" id="32523at2"/>
<dbReference type="EMBL" id="CYSA01000026">
    <property type="protein sequence ID" value="CUH67078.1"/>
    <property type="molecule type" value="Genomic_DNA"/>
</dbReference>
<keyword evidence="3" id="KW-0804">Transcription</keyword>
<dbReference type="SMART" id="SM00347">
    <property type="entry name" value="HTH_MARR"/>
    <property type="match status" value="1"/>
</dbReference>
<keyword evidence="6" id="KW-1185">Reference proteome</keyword>
<dbReference type="GO" id="GO:0003700">
    <property type="term" value="F:DNA-binding transcription factor activity"/>
    <property type="evidence" value="ECO:0007669"/>
    <property type="project" value="InterPro"/>
</dbReference>
<evidence type="ECO:0000256" key="2">
    <source>
        <dbReference type="ARBA" id="ARBA00023125"/>
    </source>
</evidence>
<sequence length="164" mass="18282">MDHVDKILAQWRVEHPEFKLRAMGVLGRMSRLTTHLTQGLDQVFSAYGLNAASFDVLATLRRSGAPYALTPSQLMDWTMVTSGTMTNRLDRLQAQGLIDRKKSDQDARSVVVQLTPQGLDLINDSVTKHVANQNRLAAALNPEEQEQLDRLLAKWLAAFEAPEG</sequence>
<dbReference type="RefSeq" id="WP_058263518.1">
    <property type="nucleotide sequence ID" value="NZ_CP051181.1"/>
</dbReference>
<organism evidence="5 6">
    <name type="scientific">Thalassovita gelatinovora</name>
    <name type="common">Thalassobius gelatinovorus</name>
    <dbReference type="NCBI Taxonomy" id="53501"/>
    <lineage>
        <taxon>Bacteria</taxon>
        <taxon>Pseudomonadati</taxon>
        <taxon>Pseudomonadota</taxon>
        <taxon>Alphaproteobacteria</taxon>
        <taxon>Rhodobacterales</taxon>
        <taxon>Roseobacteraceae</taxon>
        <taxon>Thalassovita</taxon>
    </lineage>
</organism>
<dbReference type="InterPro" id="IPR036388">
    <property type="entry name" value="WH-like_DNA-bd_sf"/>
</dbReference>
<dbReference type="PRINTS" id="PR00598">
    <property type="entry name" value="HTHMARR"/>
</dbReference>
<dbReference type="GO" id="GO:0003677">
    <property type="term" value="F:DNA binding"/>
    <property type="evidence" value="ECO:0007669"/>
    <property type="project" value="UniProtKB-KW"/>
</dbReference>